<dbReference type="RefSeq" id="WP_092329683.1">
    <property type="nucleotide sequence ID" value="NZ_FNCP01000002.1"/>
</dbReference>
<name>A0A1G7TH54_9FIRM</name>
<evidence type="ECO:0000313" key="3">
    <source>
        <dbReference type="Proteomes" id="UP000198656"/>
    </source>
</evidence>
<sequence length="77" mass="8974">MKQEIVMYTLPLCPYCARAKRFLTGRGIMFVEKNILIPKNLKELRKVTNLIGVPVTIVGKQILTRFSLKEYEEVFKN</sequence>
<dbReference type="STRING" id="1121419.SAMN05443529_102237"/>
<dbReference type="Proteomes" id="UP000198656">
    <property type="component" value="Unassembled WGS sequence"/>
</dbReference>
<dbReference type="OrthoDB" id="9795531at2"/>
<dbReference type="PROSITE" id="PS00195">
    <property type="entry name" value="GLUTAREDOXIN_1"/>
    <property type="match status" value="1"/>
</dbReference>
<dbReference type="InterPro" id="IPR036249">
    <property type="entry name" value="Thioredoxin-like_sf"/>
</dbReference>
<keyword evidence="3" id="KW-1185">Reference proteome</keyword>
<evidence type="ECO:0000259" key="1">
    <source>
        <dbReference type="Pfam" id="PF00462"/>
    </source>
</evidence>
<feature type="domain" description="Glutaredoxin" evidence="1">
    <location>
        <begin position="5"/>
        <end position="61"/>
    </location>
</feature>
<reference evidence="3" key="1">
    <citation type="submission" date="2016-10" db="EMBL/GenBank/DDBJ databases">
        <authorList>
            <person name="Varghese N."/>
            <person name="Submissions S."/>
        </authorList>
    </citation>
    <scope>NUCLEOTIDE SEQUENCE [LARGE SCALE GENOMIC DNA]</scope>
    <source>
        <strain evidence="3">DSM 8344</strain>
    </source>
</reference>
<dbReference type="Gene3D" id="3.40.30.10">
    <property type="entry name" value="Glutaredoxin"/>
    <property type="match status" value="1"/>
</dbReference>
<evidence type="ECO:0000313" key="2">
    <source>
        <dbReference type="EMBL" id="SDG34648.1"/>
    </source>
</evidence>
<dbReference type="PROSITE" id="PS51354">
    <property type="entry name" value="GLUTAREDOXIN_2"/>
    <property type="match status" value="1"/>
</dbReference>
<protein>
    <submittedName>
        <fullName evidence="2">Glutaredoxin</fullName>
    </submittedName>
</protein>
<accession>A0A1G7TH54</accession>
<dbReference type="SUPFAM" id="SSF52833">
    <property type="entry name" value="Thioredoxin-like"/>
    <property type="match status" value="1"/>
</dbReference>
<organism evidence="2 3">
    <name type="scientific">Desulfosporosinus hippei DSM 8344</name>
    <dbReference type="NCBI Taxonomy" id="1121419"/>
    <lineage>
        <taxon>Bacteria</taxon>
        <taxon>Bacillati</taxon>
        <taxon>Bacillota</taxon>
        <taxon>Clostridia</taxon>
        <taxon>Eubacteriales</taxon>
        <taxon>Desulfitobacteriaceae</taxon>
        <taxon>Desulfosporosinus</taxon>
    </lineage>
</organism>
<dbReference type="AlphaFoldDB" id="A0A1G7TH54"/>
<dbReference type="InterPro" id="IPR002109">
    <property type="entry name" value="Glutaredoxin"/>
</dbReference>
<proteinExistence type="predicted"/>
<dbReference type="InterPro" id="IPR011767">
    <property type="entry name" value="GLR_AS"/>
</dbReference>
<gene>
    <name evidence="2" type="ORF">SAMN05443529_102237</name>
</gene>
<dbReference type="CDD" id="cd02976">
    <property type="entry name" value="NrdH"/>
    <property type="match status" value="1"/>
</dbReference>
<dbReference type="EMBL" id="FNCP01000002">
    <property type="protein sequence ID" value="SDG34648.1"/>
    <property type="molecule type" value="Genomic_DNA"/>
</dbReference>
<dbReference type="Pfam" id="PF00462">
    <property type="entry name" value="Glutaredoxin"/>
    <property type="match status" value="1"/>
</dbReference>